<evidence type="ECO:0000313" key="3">
    <source>
        <dbReference type="Proteomes" id="UP000762676"/>
    </source>
</evidence>
<organism evidence="2 3">
    <name type="scientific">Elysia marginata</name>
    <dbReference type="NCBI Taxonomy" id="1093978"/>
    <lineage>
        <taxon>Eukaryota</taxon>
        <taxon>Metazoa</taxon>
        <taxon>Spiralia</taxon>
        <taxon>Lophotrochozoa</taxon>
        <taxon>Mollusca</taxon>
        <taxon>Gastropoda</taxon>
        <taxon>Heterobranchia</taxon>
        <taxon>Euthyneura</taxon>
        <taxon>Panpulmonata</taxon>
        <taxon>Sacoglossa</taxon>
        <taxon>Placobranchoidea</taxon>
        <taxon>Plakobranchidae</taxon>
        <taxon>Elysia</taxon>
    </lineage>
</organism>
<dbReference type="InterPro" id="IPR013320">
    <property type="entry name" value="ConA-like_dom_sf"/>
</dbReference>
<dbReference type="PANTHER" id="PTHR23282">
    <property type="entry name" value="APICAL ENDOSOMAL GLYCOPROTEIN PRECURSOR"/>
    <property type="match status" value="1"/>
</dbReference>
<keyword evidence="3" id="KW-1185">Reference proteome</keyword>
<sequence length="183" mass="20564">MFFTSSRVHIEALAHYISLSRSPPICLYSPVYITDNVTNNNASHILHPDVWSCDFEAEDKCNYEQLQTDQFDWTRYRGRTTTGNTGPNIDHTTNTAQGYYLYIETSKTSGGSISSSNQNGAKAILRTSRIPIVPGCSYELEFWYSMYGRAIGALSVQVGLEKPPPAYVGLKVMQFERSKVDLN</sequence>
<gene>
    <name evidence="2" type="ORF">ElyMa_006744400</name>
</gene>
<dbReference type="PANTHER" id="PTHR23282:SF101">
    <property type="entry name" value="MAM DOMAIN-CONTAINING PROTEIN"/>
    <property type="match status" value="1"/>
</dbReference>
<evidence type="ECO:0000313" key="2">
    <source>
        <dbReference type="EMBL" id="GFS14361.1"/>
    </source>
</evidence>
<feature type="domain" description="MAM" evidence="1">
    <location>
        <begin position="51"/>
        <end position="158"/>
    </location>
</feature>
<evidence type="ECO:0000259" key="1">
    <source>
        <dbReference type="PROSITE" id="PS50060"/>
    </source>
</evidence>
<proteinExistence type="predicted"/>
<dbReference type="SMART" id="SM00137">
    <property type="entry name" value="MAM"/>
    <property type="match status" value="1"/>
</dbReference>
<accession>A0AAV4J0R8</accession>
<dbReference type="PROSITE" id="PS50060">
    <property type="entry name" value="MAM_2"/>
    <property type="match status" value="1"/>
</dbReference>
<dbReference type="GO" id="GO:0016020">
    <property type="term" value="C:membrane"/>
    <property type="evidence" value="ECO:0007669"/>
    <property type="project" value="InterPro"/>
</dbReference>
<dbReference type="Pfam" id="PF00629">
    <property type="entry name" value="MAM"/>
    <property type="match status" value="1"/>
</dbReference>
<name>A0AAV4J0R8_9GAST</name>
<dbReference type="SUPFAM" id="SSF49899">
    <property type="entry name" value="Concanavalin A-like lectins/glucanases"/>
    <property type="match status" value="1"/>
</dbReference>
<reference evidence="2 3" key="1">
    <citation type="journal article" date="2021" name="Elife">
        <title>Chloroplast acquisition without the gene transfer in kleptoplastic sea slugs, Plakobranchus ocellatus.</title>
        <authorList>
            <person name="Maeda T."/>
            <person name="Takahashi S."/>
            <person name="Yoshida T."/>
            <person name="Shimamura S."/>
            <person name="Takaki Y."/>
            <person name="Nagai Y."/>
            <person name="Toyoda A."/>
            <person name="Suzuki Y."/>
            <person name="Arimoto A."/>
            <person name="Ishii H."/>
            <person name="Satoh N."/>
            <person name="Nishiyama T."/>
            <person name="Hasebe M."/>
            <person name="Maruyama T."/>
            <person name="Minagawa J."/>
            <person name="Obokata J."/>
            <person name="Shigenobu S."/>
        </authorList>
    </citation>
    <scope>NUCLEOTIDE SEQUENCE [LARGE SCALE GENOMIC DNA]</scope>
</reference>
<dbReference type="Proteomes" id="UP000762676">
    <property type="component" value="Unassembled WGS sequence"/>
</dbReference>
<dbReference type="InterPro" id="IPR000998">
    <property type="entry name" value="MAM_dom"/>
</dbReference>
<dbReference type="EMBL" id="BMAT01013513">
    <property type="protein sequence ID" value="GFS14361.1"/>
    <property type="molecule type" value="Genomic_DNA"/>
</dbReference>
<dbReference type="InterPro" id="IPR051560">
    <property type="entry name" value="MAM_domain-containing"/>
</dbReference>
<dbReference type="CDD" id="cd06263">
    <property type="entry name" value="MAM"/>
    <property type="match status" value="1"/>
</dbReference>
<dbReference type="AlphaFoldDB" id="A0AAV4J0R8"/>
<dbReference type="Gene3D" id="2.60.120.200">
    <property type="match status" value="1"/>
</dbReference>
<comment type="caution">
    <text evidence="2">The sequence shown here is derived from an EMBL/GenBank/DDBJ whole genome shotgun (WGS) entry which is preliminary data.</text>
</comment>
<protein>
    <submittedName>
        <fullName evidence="2">MAM domain-containing glycosylphosphatidylinositol anchor protein 1</fullName>
    </submittedName>
</protein>